<dbReference type="AlphaFoldDB" id="A0A2P2QA91"/>
<accession>A0A2P2QA91</accession>
<protein>
    <submittedName>
        <fullName evidence="1">Uncharacterized protein</fullName>
    </submittedName>
</protein>
<dbReference type="EMBL" id="GGEC01083422">
    <property type="protein sequence ID" value="MBX63906.1"/>
    <property type="molecule type" value="Transcribed_RNA"/>
</dbReference>
<proteinExistence type="predicted"/>
<evidence type="ECO:0000313" key="1">
    <source>
        <dbReference type="EMBL" id="MBX63906.1"/>
    </source>
</evidence>
<reference evidence="1" key="1">
    <citation type="submission" date="2018-02" db="EMBL/GenBank/DDBJ databases">
        <title>Rhizophora mucronata_Transcriptome.</title>
        <authorList>
            <person name="Meera S.P."/>
            <person name="Sreeshan A."/>
            <person name="Augustine A."/>
        </authorList>
    </citation>
    <scope>NUCLEOTIDE SEQUENCE</scope>
    <source>
        <tissue evidence="1">Leaf</tissue>
    </source>
</reference>
<name>A0A2P2QA91_RHIMU</name>
<organism evidence="1">
    <name type="scientific">Rhizophora mucronata</name>
    <name type="common">Asiatic mangrove</name>
    <dbReference type="NCBI Taxonomy" id="61149"/>
    <lineage>
        <taxon>Eukaryota</taxon>
        <taxon>Viridiplantae</taxon>
        <taxon>Streptophyta</taxon>
        <taxon>Embryophyta</taxon>
        <taxon>Tracheophyta</taxon>
        <taxon>Spermatophyta</taxon>
        <taxon>Magnoliopsida</taxon>
        <taxon>eudicotyledons</taxon>
        <taxon>Gunneridae</taxon>
        <taxon>Pentapetalae</taxon>
        <taxon>rosids</taxon>
        <taxon>fabids</taxon>
        <taxon>Malpighiales</taxon>
        <taxon>Rhizophoraceae</taxon>
        <taxon>Rhizophora</taxon>
    </lineage>
</organism>
<sequence>MSICLFCLFYSSPVDTLKEFVIYTSKIWCVICLVT</sequence>